<dbReference type="OrthoDB" id="2685026at2759"/>
<dbReference type="AlphaFoldDB" id="A0A9P7CXH2"/>
<feature type="non-terminal residue" evidence="1">
    <location>
        <position position="67"/>
    </location>
</feature>
<keyword evidence="2" id="KW-1185">Reference proteome</keyword>
<proteinExistence type="predicted"/>
<evidence type="ECO:0000313" key="1">
    <source>
        <dbReference type="EMBL" id="KAG1768262.1"/>
    </source>
</evidence>
<feature type="non-terminal residue" evidence="1">
    <location>
        <position position="1"/>
    </location>
</feature>
<comment type="caution">
    <text evidence="1">The sequence shown here is derived from an EMBL/GenBank/DDBJ whole genome shotgun (WGS) entry which is preliminary data.</text>
</comment>
<sequence>VTGDSGARMQWSHYFCNVVQRYQVAVEGWPDNMPFANLSQVSSARSDLEKLYLRWESKETKWKILTD</sequence>
<name>A0A9P7CXH2_9AGAM</name>
<dbReference type="EMBL" id="JABBWD010000080">
    <property type="protein sequence ID" value="KAG1768262.1"/>
    <property type="molecule type" value="Genomic_DNA"/>
</dbReference>
<reference evidence="1" key="1">
    <citation type="journal article" date="2020" name="New Phytol.">
        <title>Comparative genomics reveals dynamic genome evolution in host specialist ectomycorrhizal fungi.</title>
        <authorList>
            <person name="Lofgren L.A."/>
            <person name="Nguyen N.H."/>
            <person name="Vilgalys R."/>
            <person name="Ruytinx J."/>
            <person name="Liao H.L."/>
            <person name="Branco S."/>
            <person name="Kuo A."/>
            <person name="LaButti K."/>
            <person name="Lipzen A."/>
            <person name="Andreopoulos W."/>
            <person name="Pangilinan J."/>
            <person name="Riley R."/>
            <person name="Hundley H."/>
            <person name="Na H."/>
            <person name="Barry K."/>
            <person name="Grigoriev I.V."/>
            <person name="Stajich J.E."/>
            <person name="Kennedy P.G."/>
        </authorList>
    </citation>
    <scope>NUCLEOTIDE SEQUENCE</scope>
    <source>
        <strain evidence="1">DOB743</strain>
    </source>
</reference>
<accession>A0A9P7CXH2</accession>
<protein>
    <submittedName>
        <fullName evidence="1">Uncharacterized protein</fullName>
    </submittedName>
</protein>
<organism evidence="1 2">
    <name type="scientific">Suillus placidus</name>
    <dbReference type="NCBI Taxonomy" id="48579"/>
    <lineage>
        <taxon>Eukaryota</taxon>
        <taxon>Fungi</taxon>
        <taxon>Dikarya</taxon>
        <taxon>Basidiomycota</taxon>
        <taxon>Agaricomycotina</taxon>
        <taxon>Agaricomycetes</taxon>
        <taxon>Agaricomycetidae</taxon>
        <taxon>Boletales</taxon>
        <taxon>Suillineae</taxon>
        <taxon>Suillaceae</taxon>
        <taxon>Suillus</taxon>
    </lineage>
</organism>
<dbReference type="Proteomes" id="UP000714275">
    <property type="component" value="Unassembled WGS sequence"/>
</dbReference>
<gene>
    <name evidence="1" type="ORF">EV702DRAFT_921036</name>
</gene>
<evidence type="ECO:0000313" key="2">
    <source>
        <dbReference type="Proteomes" id="UP000714275"/>
    </source>
</evidence>